<proteinExistence type="predicted"/>
<gene>
    <name evidence="1" type="ORF">S01H1_80689</name>
</gene>
<feature type="non-terminal residue" evidence="1">
    <location>
        <position position="1"/>
    </location>
</feature>
<name>X0YLM0_9ZZZZ</name>
<evidence type="ECO:0000313" key="1">
    <source>
        <dbReference type="EMBL" id="GAG49423.1"/>
    </source>
</evidence>
<dbReference type="EMBL" id="BARS01054512">
    <property type="protein sequence ID" value="GAG49423.1"/>
    <property type="molecule type" value="Genomic_DNA"/>
</dbReference>
<protein>
    <submittedName>
        <fullName evidence="1">Uncharacterized protein</fullName>
    </submittedName>
</protein>
<comment type="caution">
    <text evidence="1">The sequence shown here is derived from an EMBL/GenBank/DDBJ whole genome shotgun (WGS) entry which is preliminary data.</text>
</comment>
<sequence>GGGTSGILSVRQGTSLGALHFRIELGHPDLSSAEQLDIAKNLALSALPRFPGVERPEPEVVTFEREQVDRSNVSFVDNLLAKELAGEWTRGEGLVATLSLFAGEVEAAQVLRQPELLDNSGTGAIRMAREYLEDGPDAEAKTEIARLLERLVPSSERLEAMAGIGPPTVARGLQAISLGMVQGADDCETYWFGTDVCADEVAFPELDELFYPGKYEG</sequence>
<accession>X0YLM0</accession>
<dbReference type="AlphaFoldDB" id="X0YLM0"/>
<reference evidence="1" key="1">
    <citation type="journal article" date="2014" name="Front. Microbiol.">
        <title>High frequency of phylogenetically diverse reductive dehalogenase-homologous genes in deep subseafloor sedimentary metagenomes.</title>
        <authorList>
            <person name="Kawai M."/>
            <person name="Futagami T."/>
            <person name="Toyoda A."/>
            <person name="Takaki Y."/>
            <person name="Nishi S."/>
            <person name="Hori S."/>
            <person name="Arai W."/>
            <person name="Tsubouchi T."/>
            <person name="Morono Y."/>
            <person name="Uchiyama I."/>
            <person name="Ito T."/>
            <person name="Fujiyama A."/>
            <person name="Inagaki F."/>
            <person name="Takami H."/>
        </authorList>
    </citation>
    <scope>NUCLEOTIDE SEQUENCE</scope>
    <source>
        <strain evidence="1">Expedition CK06-06</strain>
    </source>
</reference>
<organism evidence="1">
    <name type="scientific">marine sediment metagenome</name>
    <dbReference type="NCBI Taxonomy" id="412755"/>
    <lineage>
        <taxon>unclassified sequences</taxon>
        <taxon>metagenomes</taxon>
        <taxon>ecological metagenomes</taxon>
    </lineage>
</organism>
<feature type="non-terminal residue" evidence="1">
    <location>
        <position position="217"/>
    </location>
</feature>